<reference evidence="7" key="1">
    <citation type="submission" date="2022-11" db="UniProtKB">
        <authorList>
            <consortium name="WormBaseParasite"/>
        </authorList>
    </citation>
    <scope>IDENTIFICATION</scope>
</reference>
<feature type="compositionally biased region" description="Basic and acidic residues" evidence="5">
    <location>
        <begin position="233"/>
        <end position="250"/>
    </location>
</feature>
<evidence type="ECO:0000256" key="1">
    <source>
        <dbReference type="ARBA" id="ARBA00022679"/>
    </source>
</evidence>
<dbReference type="AlphaFoldDB" id="A0A914ENW8"/>
<organism evidence="6 7">
    <name type="scientific">Acrobeloides nanus</name>
    <dbReference type="NCBI Taxonomy" id="290746"/>
    <lineage>
        <taxon>Eukaryota</taxon>
        <taxon>Metazoa</taxon>
        <taxon>Ecdysozoa</taxon>
        <taxon>Nematoda</taxon>
        <taxon>Chromadorea</taxon>
        <taxon>Rhabditida</taxon>
        <taxon>Tylenchina</taxon>
        <taxon>Cephalobomorpha</taxon>
        <taxon>Cephaloboidea</taxon>
        <taxon>Cephalobidae</taxon>
        <taxon>Acrobeloides</taxon>
    </lineage>
</organism>
<feature type="compositionally biased region" description="Basic and acidic residues" evidence="5">
    <location>
        <begin position="326"/>
        <end position="342"/>
    </location>
</feature>
<dbReference type="PANTHER" id="PTHR48013:SF28">
    <property type="entry name" value="DUAL SPECIFICITY MITOGEN-ACTIVATED PROTEIN KINASE KINASE SEK-1"/>
    <property type="match status" value="1"/>
</dbReference>
<dbReference type="GO" id="GO:0004708">
    <property type="term" value="F:MAP kinase kinase activity"/>
    <property type="evidence" value="ECO:0007669"/>
    <property type="project" value="TreeGrafter"/>
</dbReference>
<evidence type="ECO:0000256" key="2">
    <source>
        <dbReference type="ARBA" id="ARBA00022741"/>
    </source>
</evidence>
<accession>A0A914ENW8</accession>
<proteinExistence type="predicted"/>
<dbReference type="GO" id="GO:0051403">
    <property type="term" value="P:stress-activated MAPK cascade"/>
    <property type="evidence" value="ECO:0007669"/>
    <property type="project" value="TreeGrafter"/>
</dbReference>
<keyword evidence="3" id="KW-0418">Kinase</keyword>
<dbReference type="PANTHER" id="PTHR48013">
    <property type="entry name" value="DUAL SPECIFICITY MITOGEN-ACTIVATED PROTEIN KINASE KINASE 5-RELATED"/>
    <property type="match status" value="1"/>
</dbReference>
<evidence type="ECO:0000313" key="7">
    <source>
        <dbReference type="WBParaSite" id="ACRNAN_scaffold9870.g24130.t1"/>
    </source>
</evidence>
<dbReference type="GO" id="GO:0005524">
    <property type="term" value="F:ATP binding"/>
    <property type="evidence" value="ECO:0007669"/>
    <property type="project" value="UniProtKB-KW"/>
</dbReference>
<dbReference type="Proteomes" id="UP000887540">
    <property type="component" value="Unplaced"/>
</dbReference>
<protein>
    <submittedName>
        <fullName evidence="7">Serine-threonine/tyrosine-protein kinase catalytic domain-containing protein</fullName>
    </submittedName>
</protein>
<evidence type="ECO:0000256" key="3">
    <source>
        <dbReference type="ARBA" id="ARBA00022777"/>
    </source>
</evidence>
<evidence type="ECO:0000313" key="6">
    <source>
        <dbReference type="Proteomes" id="UP000887540"/>
    </source>
</evidence>
<name>A0A914ENW8_9BILA</name>
<keyword evidence="1" id="KW-0808">Transferase</keyword>
<evidence type="ECO:0000256" key="4">
    <source>
        <dbReference type="ARBA" id="ARBA00022840"/>
    </source>
</evidence>
<keyword evidence="4" id="KW-0067">ATP-binding</keyword>
<dbReference type="Gene3D" id="3.30.200.20">
    <property type="entry name" value="Phosphorylase Kinase, domain 1"/>
    <property type="match status" value="1"/>
</dbReference>
<keyword evidence="2" id="KW-0547">Nucleotide-binding</keyword>
<evidence type="ECO:0000256" key="5">
    <source>
        <dbReference type="SAM" id="MobiDB-lite"/>
    </source>
</evidence>
<keyword evidence="6" id="KW-1185">Reference proteome</keyword>
<feature type="region of interest" description="Disordered" evidence="5">
    <location>
        <begin position="215"/>
        <end position="250"/>
    </location>
</feature>
<sequence>MVYYCHKCRRNVTVDNNMQCTDCHDGFIEEFPGNGKMAEEADNTGLIAGPSQSPIQAKQKPGKIDLSINAQPEFLDLTKIPEVQDINKIIFPETPDQVYDFKSGQYSQDFQEMDTLGSGKFTVKSFLFKPFMRQMAIKFIHIPHNRYNTNDENSRRVVELIREISNFRKLSQAPNIVNCFGVCIYEGQALICMEQMDMSLKEVYLRIHELKKPLTPMEDDDSTKTLTQEDVDKETAKDSKMEVEEPETLKAQENTSPTIIFPEELLAYVAVALLDALVACQALICMEQMDMSLKEVYLKIHELKKPLTSMEDDDSTKTLTQEDVDKETAKDSKMEVEEPETLKAQENTSPAIIFPEELLAYVAVALLDALAACKKENELSAIGHPNASKQKKLNSMFELTSGALASLWSKLSVEVSHIEIKKGTSQATSFCYKISL</sequence>
<dbReference type="SUPFAM" id="SSF56112">
    <property type="entry name" value="Protein kinase-like (PK-like)"/>
    <property type="match status" value="1"/>
</dbReference>
<dbReference type="WBParaSite" id="ACRNAN_scaffold9870.g24130.t1">
    <property type="protein sequence ID" value="ACRNAN_scaffold9870.g24130.t1"/>
    <property type="gene ID" value="ACRNAN_scaffold9870.g24130"/>
</dbReference>
<feature type="region of interest" description="Disordered" evidence="5">
    <location>
        <begin position="308"/>
        <end position="342"/>
    </location>
</feature>
<dbReference type="InterPro" id="IPR011009">
    <property type="entry name" value="Kinase-like_dom_sf"/>
</dbReference>